<dbReference type="EMBL" id="FOXH01000005">
    <property type="protein sequence ID" value="SFP71194.1"/>
    <property type="molecule type" value="Genomic_DNA"/>
</dbReference>
<proteinExistence type="predicted"/>
<organism evidence="1 2">
    <name type="scientific">Pseudarcicella hirudinis</name>
    <dbReference type="NCBI Taxonomy" id="1079859"/>
    <lineage>
        <taxon>Bacteria</taxon>
        <taxon>Pseudomonadati</taxon>
        <taxon>Bacteroidota</taxon>
        <taxon>Cytophagia</taxon>
        <taxon>Cytophagales</taxon>
        <taxon>Flectobacillaceae</taxon>
        <taxon>Pseudarcicella</taxon>
    </lineage>
</organism>
<gene>
    <name evidence="1" type="ORF">SAMN04515674_10568</name>
</gene>
<evidence type="ECO:0000313" key="2">
    <source>
        <dbReference type="Proteomes" id="UP000199306"/>
    </source>
</evidence>
<dbReference type="RefSeq" id="WP_092016409.1">
    <property type="nucleotide sequence ID" value="NZ_FOXH01000005.1"/>
</dbReference>
<accession>A0A1I5SK65</accession>
<protein>
    <submittedName>
        <fullName evidence="1">Uncharacterized protein</fullName>
    </submittedName>
</protein>
<dbReference type="AlphaFoldDB" id="A0A1I5SK65"/>
<reference evidence="1 2" key="1">
    <citation type="submission" date="2016-10" db="EMBL/GenBank/DDBJ databases">
        <authorList>
            <person name="de Groot N.N."/>
        </authorList>
    </citation>
    <scope>NUCLEOTIDE SEQUENCE [LARGE SCALE GENOMIC DNA]</scope>
    <source>
        <strain evidence="2">E92,LMG 26720,CCM 7988</strain>
    </source>
</reference>
<dbReference type="Proteomes" id="UP000199306">
    <property type="component" value="Unassembled WGS sequence"/>
</dbReference>
<name>A0A1I5SK65_9BACT</name>
<keyword evidence="2" id="KW-1185">Reference proteome</keyword>
<evidence type="ECO:0000313" key="1">
    <source>
        <dbReference type="EMBL" id="SFP71194.1"/>
    </source>
</evidence>
<sequence>MNLNIVPTGSFSAGKAISKISHLNVSANYSGCMSQDLDLSLEEDDCLEEKEILHAISHFEIRQKAIQISKALTFGLTSDSQIHYPAFPLFILFSNLRL</sequence>